<dbReference type="Proteomes" id="UP000681610">
    <property type="component" value="Unassembled WGS sequence"/>
</dbReference>
<feature type="transmembrane region" description="Helical" evidence="8">
    <location>
        <begin position="6"/>
        <end position="31"/>
    </location>
</feature>
<dbReference type="InterPro" id="IPR017850">
    <property type="entry name" value="Alkaline_phosphatase_core_sf"/>
</dbReference>
<dbReference type="RefSeq" id="WP_208057549.1">
    <property type="nucleotide sequence ID" value="NZ_JAGDYP010000001.1"/>
</dbReference>
<protein>
    <submittedName>
        <fullName evidence="10">Phosphoethanolamine transferase</fullName>
    </submittedName>
</protein>
<comment type="subcellular location">
    <subcellularLocation>
        <location evidence="1">Cell membrane</location>
        <topology evidence="1">Multi-pass membrane protein</topology>
    </subcellularLocation>
</comment>
<keyword evidence="3 10" id="KW-0808">Transferase</keyword>
<keyword evidence="4 8" id="KW-0812">Transmembrane</keyword>
<dbReference type="InterPro" id="IPR040423">
    <property type="entry name" value="PEA_transferase"/>
</dbReference>
<reference evidence="10 11" key="1">
    <citation type="submission" date="2021-03" db="EMBL/GenBank/DDBJ databases">
        <title>Isolation and description of Capnocytophaga bilenii sp. nov., a novel Capnocytophaga species, isolated from a gingivitis subject.</title>
        <authorList>
            <person name="Antezack A."/>
            <person name="Monnet-Corti V."/>
            <person name="La Scola B."/>
        </authorList>
    </citation>
    <scope>NUCLEOTIDE SEQUENCE [LARGE SCALE GENOMIC DNA]</scope>
    <source>
        <strain evidence="10 11">Marseille-Q4570</strain>
    </source>
</reference>
<comment type="similarity">
    <text evidence="7">Belongs to the phosphoethanolamine transferase family.</text>
</comment>
<evidence type="ECO:0000256" key="4">
    <source>
        <dbReference type="ARBA" id="ARBA00022692"/>
    </source>
</evidence>
<keyword evidence="6 8" id="KW-0472">Membrane</keyword>
<dbReference type="PANTHER" id="PTHR30443">
    <property type="entry name" value="INNER MEMBRANE PROTEIN"/>
    <property type="match status" value="1"/>
</dbReference>
<accession>A0ABS3PUR9</accession>
<evidence type="ECO:0000256" key="8">
    <source>
        <dbReference type="SAM" id="Phobius"/>
    </source>
</evidence>
<comment type="caution">
    <text evidence="10">The sequence shown here is derived from an EMBL/GenBank/DDBJ whole genome shotgun (WGS) entry which is preliminary data.</text>
</comment>
<evidence type="ECO:0000313" key="11">
    <source>
        <dbReference type="Proteomes" id="UP000681610"/>
    </source>
</evidence>
<keyword evidence="11" id="KW-1185">Reference proteome</keyword>
<dbReference type="CDD" id="cd16017">
    <property type="entry name" value="LptA"/>
    <property type="match status" value="1"/>
</dbReference>
<proteinExistence type="inferred from homology"/>
<dbReference type="GO" id="GO:0016740">
    <property type="term" value="F:transferase activity"/>
    <property type="evidence" value="ECO:0007669"/>
    <property type="project" value="UniProtKB-KW"/>
</dbReference>
<evidence type="ECO:0000313" key="10">
    <source>
        <dbReference type="EMBL" id="MBO1883066.1"/>
    </source>
</evidence>
<sequence>MKKYLFEIFLLIFSIGLPFALDTALPVYGMLSTFLLFLALRRLWYWLFFAVFGFVLITSVLFLPQTLWFGHPPATMIGAFFETDLQESKEFVQSLPWYAYGTSIITFLFGIYILYLGKKKQYTPSVKHHFYTFIFTLIGIGTALYKPIKTVCEGGNFSLVDSRTSIITFYASINANLQEYWQLKKELEQGIGGTPSWQIENVHPEYKDYVLVIGESVRRDYMHAYGFPLQNTPFMENVKGTVIEGFTATAPNTTPSLLRTFVVNKGTQMDYANNLITLANMAGFETYWLSNQGYVGQYDTPITKIASLSKYITFTKKGYSSSMNYHDTVLLPVLDKLLQEKSDKPRLFVLHLLGSHTLFEARLEAPIHFDYYNRKISAYVQTIEQTDKLLSGIYKTLRTNSQKFSMIYFADHGLMTQDRTSAFASLTHGDTHPNKACYRVPFVLINSNDTEHKHLKVNKSAFNFLKGYAHWLGIKEQSLNNNYSFLSPTPDSLQVFNHYENVPFESLEEDDILKP</sequence>
<feature type="domain" description="Sulfatase N-terminal" evidence="9">
    <location>
        <begin position="208"/>
        <end position="474"/>
    </location>
</feature>
<dbReference type="InterPro" id="IPR000917">
    <property type="entry name" value="Sulfatase_N"/>
</dbReference>
<dbReference type="SUPFAM" id="SSF53649">
    <property type="entry name" value="Alkaline phosphatase-like"/>
    <property type="match status" value="1"/>
</dbReference>
<dbReference type="Gene3D" id="3.40.720.10">
    <property type="entry name" value="Alkaline Phosphatase, subunit A"/>
    <property type="match status" value="1"/>
</dbReference>
<evidence type="ECO:0000256" key="7">
    <source>
        <dbReference type="ARBA" id="ARBA00038481"/>
    </source>
</evidence>
<dbReference type="EMBL" id="JAGDYP010000001">
    <property type="protein sequence ID" value="MBO1883066.1"/>
    <property type="molecule type" value="Genomic_DNA"/>
</dbReference>
<organism evidence="10 11">
    <name type="scientific">Capnocytophaga bilenii</name>
    <dbReference type="NCBI Taxonomy" id="2819369"/>
    <lineage>
        <taxon>Bacteria</taxon>
        <taxon>Pseudomonadati</taxon>
        <taxon>Bacteroidota</taxon>
        <taxon>Flavobacteriia</taxon>
        <taxon>Flavobacteriales</taxon>
        <taxon>Flavobacteriaceae</taxon>
        <taxon>Capnocytophaga</taxon>
    </lineage>
</organism>
<feature type="transmembrane region" description="Helical" evidence="8">
    <location>
        <begin position="43"/>
        <end position="63"/>
    </location>
</feature>
<evidence type="ECO:0000256" key="5">
    <source>
        <dbReference type="ARBA" id="ARBA00022989"/>
    </source>
</evidence>
<evidence type="ECO:0000256" key="2">
    <source>
        <dbReference type="ARBA" id="ARBA00022475"/>
    </source>
</evidence>
<name>A0ABS3PUR9_9FLAO</name>
<keyword evidence="2" id="KW-1003">Cell membrane</keyword>
<gene>
    <name evidence="10" type="ORF">J4N46_01115</name>
</gene>
<evidence type="ECO:0000256" key="6">
    <source>
        <dbReference type="ARBA" id="ARBA00023136"/>
    </source>
</evidence>
<evidence type="ECO:0000256" key="1">
    <source>
        <dbReference type="ARBA" id="ARBA00004651"/>
    </source>
</evidence>
<feature type="transmembrane region" description="Helical" evidence="8">
    <location>
        <begin position="129"/>
        <end position="148"/>
    </location>
</feature>
<keyword evidence="5 8" id="KW-1133">Transmembrane helix</keyword>
<dbReference type="Pfam" id="PF00884">
    <property type="entry name" value="Sulfatase"/>
    <property type="match status" value="1"/>
</dbReference>
<dbReference type="InterPro" id="IPR058130">
    <property type="entry name" value="PEA_transf_C"/>
</dbReference>
<feature type="transmembrane region" description="Helical" evidence="8">
    <location>
        <begin position="97"/>
        <end position="117"/>
    </location>
</feature>
<evidence type="ECO:0000256" key="3">
    <source>
        <dbReference type="ARBA" id="ARBA00022679"/>
    </source>
</evidence>
<dbReference type="PANTHER" id="PTHR30443:SF4">
    <property type="entry name" value="PHOSPHOETHANOLAMINE TRANSFERASE OPGE-RELATED"/>
    <property type="match status" value="1"/>
</dbReference>
<evidence type="ECO:0000259" key="9">
    <source>
        <dbReference type="Pfam" id="PF00884"/>
    </source>
</evidence>